<feature type="transmembrane region" description="Helical" evidence="1">
    <location>
        <begin position="48"/>
        <end position="68"/>
    </location>
</feature>
<dbReference type="eggNOG" id="ENOG502T4JY">
    <property type="taxonomic scope" value="Eukaryota"/>
</dbReference>
<keyword evidence="1" id="KW-0472">Membrane</keyword>
<evidence type="ECO:0000256" key="1">
    <source>
        <dbReference type="SAM" id="Phobius"/>
    </source>
</evidence>
<dbReference type="AlphaFoldDB" id="H1VHY3"/>
<dbReference type="OrthoDB" id="4849711at2759"/>
<reference evidence="3" key="3">
    <citation type="submission" date="2016-02" db="EMBL/GenBank/DDBJ databases">
        <title>Resequencing and annotation of the Colletotrichum higginsianum genome.</title>
        <authorList>
            <person name="O'Connell R."/>
            <person name="Zambounis A."/>
            <person name="Thon M."/>
            <person name="Dallery J.-F."/>
        </authorList>
    </citation>
    <scope>NUCLEOTIDE SEQUENCE [LARGE SCALE GENOMIC DNA]</scope>
    <source>
        <strain evidence="3">IMI 349063</strain>
    </source>
</reference>
<dbReference type="KEGG" id="chig:CH63R_10251"/>
<gene>
    <name evidence="2" type="ORF">CH063_02216</name>
    <name evidence="3" type="ORF">CH63R_10251</name>
</gene>
<protein>
    <submittedName>
        <fullName evidence="2">Uncharacterized protein</fullName>
    </submittedName>
</protein>
<dbReference type="Proteomes" id="UP000007174">
    <property type="component" value="Unassembled WGS sequence"/>
</dbReference>
<reference evidence="5" key="4">
    <citation type="journal article" date="2017" name="BMC Genomics">
        <title>Gapless genome assembly of Colletotrichum higginsianum reveals chromosome structure and association of transposable elements with secondary metabolite gene clusters.</title>
        <authorList>
            <person name="Dallery J.-F."/>
            <person name="Lapalu N."/>
            <person name="Zampounis A."/>
            <person name="Pigne S."/>
            <person name="Luyten I."/>
            <person name="Amselem J."/>
            <person name="Wittenberg A.H.J."/>
            <person name="Zhou S."/>
            <person name="de Queiroz M.V."/>
            <person name="Robin G.P."/>
            <person name="Auger A."/>
            <person name="Hainaut M."/>
            <person name="Henrissat B."/>
            <person name="Kim K.-T."/>
            <person name="Lee Y.-H."/>
            <person name="Lespinet O."/>
            <person name="Schwartz D.C."/>
            <person name="Thon M.R."/>
            <person name="O'Connell R.J."/>
        </authorList>
    </citation>
    <scope>NUCLEOTIDE SEQUENCE [LARGE SCALE GENOMIC DNA]</scope>
    <source>
        <strain evidence="5">IMI 349063</strain>
    </source>
</reference>
<sequence>MTAFVTWGYNFAPSVPSPAAEAKKSEPEATPAKRVPFRFHIPGWIYRTVKYILVFGVVGLCITGIVFVTDFFEVIKGHEGFIPRPDHLIHDLLVYDSGNNDHHGVFEPEEWCGKHPGDCRWAESQTGDGGMNPKASSDASSVLAPGIYALGIKRVILVLVGACLALGWLAT</sequence>
<reference evidence="2" key="1">
    <citation type="submission" date="2011-12" db="EMBL/GenBank/DDBJ databases">
        <title>The genome sequence of Colletotrichum higginsianum IMI 34906.</title>
        <authorList>
            <person name="Ma L.-J."/>
            <person name="O'Connell R."/>
            <person name="van Themaat E.V.L."/>
            <person name="Stueber K."/>
            <person name="Young S.K."/>
            <person name="Zeng Q."/>
            <person name="Gargeya S."/>
            <person name="Fitzgerald M."/>
            <person name="Haas B."/>
            <person name="Abouelleil A."/>
            <person name="Alvarado L."/>
            <person name="Arachchi H.M."/>
            <person name="Berlin A."/>
            <person name="Chapman S.B."/>
            <person name="Gearin G."/>
            <person name="Goldberg J."/>
            <person name="Griggs A."/>
            <person name="Gujja S."/>
            <person name="Hansen M."/>
            <person name="Heiman D."/>
            <person name="Howarth C."/>
            <person name="Larimer J."/>
            <person name="Lui A."/>
            <person name="MacDonald P.J.P."/>
            <person name="McCowen C."/>
            <person name="Montmayeur A."/>
            <person name="Murphy C."/>
            <person name="Neiman D."/>
            <person name="Pearson M."/>
            <person name="Priest M."/>
            <person name="Roberts A."/>
            <person name="Saif S."/>
            <person name="Shea T."/>
            <person name="Sisk P."/>
            <person name="Stolte C."/>
            <person name="Sykes S."/>
            <person name="Wortman J."/>
            <person name="Nusbaum C."/>
            <person name="Birren B."/>
        </authorList>
    </citation>
    <scope>NUCLEOTIDE SEQUENCE</scope>
    <source>
        <strain evidence="2">IMI 349063</strain>
    </source>
</reference>
<proteinExistence type="predicted"/>
<evidence type="ECO:0000313" key="3">
    <source>
        <dbReference type="EMBL" id="OBR06131.1"/>
    </source>
</evidence>
<organism evidence="2 4">
    <name type="scientific">Colletotrichum higginsianum (strain IMI 349063)</name>
    <name type="common">Crucifer anthracnose fungus</name>
    <dbReference type="NCBI Taxonomy" id="759273"/>
    <lineage>
        <taxon>Eukaryota</taxon>
        <taxon>Fungi</taxon>
        <taxon>Dikarya</taxon>
        <taxon>Ascomycota</taxon>
        <taxon>Pezizomycotina</taxon>
        <taxon>Sordariomycetes</taxon>
        <taxon>Hypocreomycetidae</taxon>
        <taxon>Glomerellales</taxon>
        <taxon>Glomerellaceae</taxon>
        <taxon>Colletotrichum</taxon>
        <taxon>Colletotrichum destructivum species complex</taxon>
    </lineage>
</organism>
<evidence type="ECO:0000313" key="5">
    <source>
        <dbReference type="Proteomes" id="UP000092177"/>
    </source>
</evidence>
<dbReference type="EMBL" id="LTAN01000007">
    <property type="protein sequence ID" value="OBR06131.1"/>
    <property type="molecule type" value="Genomic_DNA"/>
</dbReference>
<dbReference type="EMBL" id="CACQ02003724">
    <property type="protein sequence ID" value="CCF39836.1"/>
    <property type="molecule type" value="Genomic_DNA"/>
</dbReference>
<keyword evidence="1" id="KW-0812">Transmembrane</keyword>
<dbReference type="Proteomes" id="UP000092177">
    <property type="component" value="Unassembled WGS sequence"/>
</dbReference>
<name>H1VHY3_COLHI</name>
<keyword evidence="1" id="KW-1133">Transmembrane helix</keyword>
<keyword evidence="5" id="KW-1185">Reference proteome</keyword>
<dbReference type="GeneID" id="28869332"/>
<feature type="transmembrane region" description="Helical" evidence="1">
    <location>
        <begin position="147"/>
        <end position="170"/>
    </location>
</feature>
<reference evidence="4" key="2">
    <citation type="journal article" date="2012" name="Nat. Genet.">
        <title>Lifestyle transitions in plant pathogenic Colletotrichum fungi deciphered by genome and transcriptome analyses.</title>
        <authorList>
            <person name="O'Connell R.J."/>
            <person name="Thon M.R."/>
            <person name="Hacquard S."/>
            <person name="Amyotte S.G."/>
            <person name="Kleemann J."/>
            <person name="Torres M.F."/>
            <person name="Damm U."/>
            <person name="Buiate E.A."/>
            <person name="Epstein L."/>
            <person name="Alkan N."/>
            <person name="Altmueller J."/>
            <person name="Alvarado-Balderrama L."/>
            <person name="Bauser C.A."/>
            <person name="Becker C."/>
            <person name="Birren B.W."/>
            <person name="Chen Z."/>
            <person name="Choi J."/>
            <person name="Crouch J.A."/>
            <person name="Duvick J.P."/>
            <person name="Farman M.A."/>
            <person name="Gan P."/>
            <person name="Heiman D."/>
            <person name="Henrissat B."/>
            <person name="Howard R.J."/>
            <person name="Kabbage M."/>
            <person name="Koch C."/>
            <person name="Kracher B."/>
            <person name="Kubo Y."/>
            <person name="Law A.D."/>
            <person name="Lebrun M.-H."/>
            <person name="Lee Y.-H."/>
            <person name="Miyara I."/>
            <person name="Moore N."/>
            <person name="Neumann U."/>
            <person name="Nordstroem K."/>
            <person name="Panaccione D.G."/>
            <person name="Panstruga R."/>
            <person name="Place M."/>
            <person name="Proctor R.H."/>
            <person name="Prusky D."/>
            <person name="Rech G."/>
            <person name="Reinhardt R."/>
            <person name="Rollins J.A."/>
            <person name="Rounsley S."/>
            <person name="Schardl C.L."/>
            <person name="Schwartz D.C."/>
            <person name="Shenoy N."/>
            <person name="Shirasu K."/>
            <person name="Sikhakolli U.R."/>
            <person name="Stueber K."/>
            <person name="Sukno S.A."/>
            <person name="Sweigard J.A."/>
            <person name="Takano Y."/>
            <person name="Takahara H."/>
            <person name="Trail F."/>
            <person name="van der Does H.C."/>
            <person name="Voll L.M."/>
            <person name="Will I."/>
            <person name="Young S."/>
            <person name="Zeng Q."/>
            <person name="Zhang J."/>
            <person name="Zhou S."/>
            <person name="Dickman M.B."/>
            <person name="Schulze-Lefert P."/>
            <person name="Ver Loren van Themaat E."/>
            <person name="Ma L.-J."/>
            <person name="Vaillancourt L.J."/>
        </authorList>
    </citation>
    <scope>NUCLEOTIDE SEQUENCE [LARGE SCALE GENOMIC DNA]</scope>
    <source>
        <strain evidence="4">IMI 349063</strain>
    </source>
</reference>
<dbReference type="HOGENOM" id="CLU_1562784_0_0_1"/>
<evidence type="ECO:0000313" key="2">
    <source>
        <dbReference type="EMBL" id="CCF39836.1"/>
    </source>
</evidence>
<dbReference type="RefSeq" id="XP_018154649.1">
    <property type="nucleotide sequence ID" value="XM_018305225.1"/>
</dbReference>
<dbReference type="VEuPathDB" id="FungiDB:CH63R_10251"/>
<accession>H1VHY3</accession>
<evidence type="ECO:0000313" key="4">
    <source>
        <dbReference type="Proteomes" id="UP000007174"/>
    </source>
</evidence>